<dbReference type="Gene3D" id="3.20.110.10">
    <property type="entry name" value="Glycoside hydrolase 38, N terminal domain"/>
    <property type="match status" value="1"/>
</dbReference>
<dbReference type="Proteomes" id="UP001176940">
    <property type="component" value="Unassembled WGS sequence"/>
</dbReference>
<dbReference type="EMBL" id="CAUEEQ010040273">
    <property type="protein sequence ID" value="CAJ0955453.1"/>
    <property type="molecule type" value="Genomic_DNA"/>
</dbReference>
<evidence type="ECO:0000256" key="1">
    <source>
        <dbReference type="ARBA" id="ARBA00044166"/>
    </source>
</evidence>
<proteinExistence type="predicted"/>
<reference evidence="6" key="1">
    <citation type="submission" date="2023-07" db="EMBL/GenBank/DDBJ databases">
        <authorList>
            <person name="Stuckert A."/>
        </authorList>
    </citation>
    <scope>NUCLEOTIDE SEQUENCE</scope>
</reference>
<dbReference type="SUPFAM" id="SSF88713">
    <property type="entry name" value="Glycoside hydrolase/deacetylase"/>
    <property type="match status" value="1"/>
</dbReference>
<name>A0ABN9M055_9NEOB</name>
<dbReference type="InterPro" id="IPR050843">
    <property type="entry name" value="Glycosyl_Hydrlase_38"/>
</dbReference>
<feature type="domain" description="Glycoside hydrolase family 38 N-terminal" evidence="5">
    <location>
        <begin position="1"/>
        <end position="59"/>
    </location>
</feature>
<comment type="caution">
    <text evidence="6">The sequence shown here is derived from an EMBL/GenBank/DDBJ whole genome shotgun (WGS) entry which is preliminary data.</text>
</comment>
<accession>A0ABN9M055</accession>
<evidence type="ECO:0000313" key="7">
    <source>
        <dbReference type="Proteomes" id="UP001176940"/>
    </source>
</evidence>
<evidence type="ECO:0000256" key="3">
    <source>
        <dbReference type="ARBA" id="ARBA00044241"/>
    </source>
</evidence>
<protein>
    <recommendedName>
        <fullName evidence="1">Lysosomal alpha-mannosidase</fullName>
    </recommendedName>
    <alternativeName>
        <fullName evidence="3">Lysosomal acid alpha-mannosidase</fullName>
    </alternativeName>
    <alternativeName>
        <fullName evidence="2">Mannosidase alpha class 2B member 1</fullName>
    </alternativeName>
    <alternativeName>
        <fullName evidence="4">Mannosidase alpha-B</fullName>
    </alternativeName>
</protein>
<sequence>MGYDGLFFGRLDYQDKSNRASKKQMEMIWRGSDDLAAPAADLFTGVLPNGYNPPDGFCWDQLCADPPDNG</sequence>
<dbReference type="PANTHER" id="PTHR11607">
    <property type="entry name" value="ALPHA-MANNOSIDASE"/>
    <property type="match status" value="1"/>
</dbReference>
<keyword evidence="7" id="KW-1185">Reference proteome</keyword>
<gene>
    <name evidence="6" type="ORF">RIMI_LOCUS15155201</name>
</gene>
<evidence type="ECO:0000259" key="5">
    <source>
        <dbReference type="Pfam" id="PF01074"/>
    </source>
</evidence>
<evidence type="ECO:0000256" key="4">
    <source>
        <dbReference type="ARBA" id="ARBA00044360"/>
    </source>
</evidence>
<dbReference type="InterPro" id="IPR000602">
    <property type="entry name" value="Glyco_hydro_38_N"/>
</dbReference>
<dbReference type="InterPro" id="IPR027291">
    <property type="entry name" value="Glyco_hydro_38_N_sf"/>
</dbReference>
<organism evidence="6 7">
    <name type="scientific">Ranitomeya imitator</name>
    <name type="common">mimic poison frog</name>
    <dbReference type="NCBI Taxonomy" id="111125"/>
    <lineage>
        <taxon>Eukaryota</taxon>
        <taxon>Metazoa</taxon>
        <taxon>Chordata</taxon>
        <taxon>Craniata</taxon>
        <taxon>Vertebrata</taxon>
        <taxon>Euteleostomi</taxon>
        <taxon>Amphibia</taxon>
        <taxon>Batrachia</taxon>
        <taxon>Anura</taxon>
        <taxon>Neobatrachia</taxon>
        <taxon>Hyloidea</taxon>
        <taxon>Dendrobatidae</taxon>
        <taxon>Dendrobatinae</taxon>
        <taxon>Ranitomeya</taxon>
    </lineage>
</organism>
<dbReference type="InterPro" id="IPR011330">
    <property type="entry name" value="Glyco_hydro/deAcase_b/a-brl"/>
</dbReference>
<dbReference type="PANTHER" id="PTHR11607:SF3">
    <property type="entry name" value="LYSOSOMAL ALPHA-MANNOSIDASE"/>
    <property type="match status" value="1"/>
</dbReference>
<evidence type="ECO:0000256" key="2">
    <source>
        <dbReference type="ARBA" id="ARBA00044220"/>
    </source>
</evidence>
<evidence type="ECO:0000313" key="6">
    <source>
        <dbReference type="EMBL" id="CAJ0955453.1"/>
    </source>
</evidence>
<dbReference type="Pfam" id="PF01074">
    <property type="entry name" value="Glyco_hydro_38N"/>
    <property type="match status" value="1"/>
</dbReference>